<dbReference type="Gene3D" id="3.30.470.20">
    <property type="entry name" value="ATP-grasp fold, B domain"/>
    <property type="match status" value="2"/>
</dbReference>
<dbReference type="EMBL" id="JACSPO010000010">
    <property type="protein sequence ID" value="MBD8063325.1"/>
    <property type="molecule type" value="Genomic_DNA"/>
</dbReference>
<proteinExistence type="predicted"/>
<keyword evidence="4" id="KW-1185">Reference proteome</keyword>
<dbReference type="Pfam" id="PF00391">
    <property type="entry name" value="PEP-utilizers"/>
    <property type="match status" value="1"/>
</dbReference>
<dbReference type="InterPro" id="IPR002192">
    <property type="entry name" value="PPDK_AMP/ATP-bd"/>
</dbReference>
<evidence type="ECO:0000259" key="2">
    <source>
        <dbReference type="Pfam" id="PF01326"/>
    </source>
</evidence>
<keyword evidence="3" id="KW-0418">Kinase</keyword>
<gene>
    <name evidence="3" type="ORF">H9624_13455</name>
</gene>
<feature type="domain" description="Pyruvate phosphate dikinase AMP/ATP-binding" evidence="2">
    <location>
        <begin position="48"/>
        <end position="172"/>
    </location>
</feature>
<feature type="domain" description="PEP-utilising enzyme mobile" evidence="1">
    <location>
        <begin position="277"/>
        <end position="346"/>
    </location>
</feature>
<protein>
    <submittedName>
        <fullName evidence="3">Pyruvate kinase</fullName>
    </submittedName>
</protein>
<dbReference type="SUPFAM" id="SSF52009">
    <property type="entry name" value="Phosphohistidine domain"/>
    <property type="match status" value="1"/>
</dbReference>
<dbReference type="RefSeq" id="WP_251840426.1">
    <property type="nucleotide sequence ID" value="NZ_JACSPO010000010.1"/>
</dbReference>
<comment type="caution">
    <text evidence="3">The sequence shown here is derived from an EMBL/GenBank/DDBJ whole genome shotgun (WGS) entry which is preliminary data.</text>
</comment>
<accession>A0ABR8Z4Q1</accession>
<dbReference type="Pfam" id="PF01326">
    <property type="entry name" value="PPDK_N"/>
    <property type="match status" value="2"/>
</dbReference>
<dbReference type="PANTHER" id="PTHR43615">
    <property type="entry name" value="PHOSPHOENOLPYRUVATE SYNTHASE-RELATED"/>
    <property type="match status" value="1"/>
</dbReference>
<evidence type="ECO:0000313" key="3">
    <source>
        <dbReference type="EMBL" id="MBD8063325.1"/>
    </source>
</evidence>
<keyword evidence="3" id="KW-0808">Transferase</keyword>
<dbReference type="Proteomes" id="UP000661894">
    <property type="component" value="Unassembled WGS sequence"/>
</dbReference>
<dbReference type="SUPFAM" id="SSF56059">
    <property type="entry name" value="Glutathione synthetase ATP-binding domain-like"/>
    <property type="match status" value="1"/>
</dbReference>
<dbReference type="Gene3D" id="3.30.1490.20">
    <property type="entry name" value="ATP-grasp fold, A domain"/>
    <property type="match status" value="1"/>
</dbReference>
<reference evidence="3 4" key="1">
    <citation type="submission" date="2020-08" db="EMBL/GenBank/DDBJ databases">
        <title>A Genomic Blueprint of the Chicken Gut Microbiome.</title>
        <authorList>
            <person name="Gilroy R."/>
            <person name="Ravi A."/>
            <person name="Getino M."/>
            <person name="Pursley I."/>
            <person name="Horton D.L."/>
            <person name="Alikhan N.-F."/>
            <person name="Baker D."/>
            <person name="Gharbi K."/>
            <person name="Hall N."/>
            <person name="Watson M."/>
            <person name="Adriaenssens E.M."/>
            <person name="Foster-Nyarko E."/>
            <person name="Jarju S."/>
            <person name="Secka A."/>
            <person name="Antonio M."/>
            <person name="Oren A."/>
            <person name="Chaudhuri R."/>
            <person name="La Ragione R.M."/>
            <person name="Hildebrand F."/>
            <person name="Pallen M.J."/>
        </authorList>
    </citation>
    <scope>NUCLEOTIDE SEQUENCE [LARGE SCALE GENOMIC DNA]</scope>
    <source>
        <strain evidence="3 4">Sa1BUA1</strain>
    </source>
</reference>
<dbReference type="GO" id="GO:0016301">
    <property type="term" value="F:kinase activity"/>
    <property type="evidence" value="ECO:0007669"/>
    <property type="project" value="UniProtKB-KW"/>
</dbReference>
<dbReference type="InterPro" id="IPR013815">
    <property type="entry name" value="ATP_grasp_subdomain_1"/>
</dbReference>
<dbReference type="Gene3D" id="3.50.30.10">
    <property type="entry name" value="Phosphohistidine domain"/>
    <property type="match status" value="1"/>
</dbReference>
<feature type="domain" description="Pyruvate phosphate dikinase AMP/ATP-binding" evidence="2">
    <location>
        <begin position="187"/>
        <end position="239"/>
    </location>
</feature>
<dbReference type="PANTHER" id="PTHR43615:SF1">
    <property type="entry name" value="PPDK_N DOMAIN-CONTAINING PROTEIN"/>
    <property type="match status" value="1"/>
</dbReference>
<dbReference type="InterPro" id="IPR008279">
    <property type="entry name" value="PEP-util_enz_mobile_dom"/>
</dbReference>
<evidence type="ECO:0000259" key="1">
    <source>
        <dbReference type="Pfam" id="PF00391"/>
    </source>
</evidence>
<sequence length="354" mass="35965">MRRVVPLEDAEASSGTKAATLSRLARAGVAVPGGIVVREAAADGWEPELRSALRELGGDRFAVRSSALGEDAAQASFAGQLLTRLDVPTTRVAEAVRDVAASVAGAAAYTEATGRSLGEDVAVLVQPMLRPVAAGVAFTRHPVTGARATVVEAVRGLGEPLVSGRAAPQRWQRGSTGGLVASGTPDVLTEAHAEAVVERAEQVEKMLGGAQDVEWALDADGVVWVLQARPVTTDAPALDETAARSARPLVSGTAAGPGTATGPLRGLAGLDDFARFRAGDVLVCRSTAPAWVPVLSRAAAVVTEVGGILAHAAIVARELGIPAVTDVPAATRLPDGALVTVDGTAGTITLLEES</sequence>
<keyword evidence="3" id="KW-0670">Pyruvate</keyword>
<dbReference type="InterPro" id="IPR051549">
    <property type="entry name" value="PEP_Utilizing_Enz"/>
</dbReference>
<name>A0ABR8Z4Q1_9MICO</name>
<dbReference type="InterPro" id="IPR036637">
    <property type="entry name" value="Phosphohistidine_dom_sf"/>
</dbReference>
<organism evidence="3 4">
    <name type="scientific">Oceanitalea stevensii</name>
    <dbReference type="NCBI Taxonomy" id="2763072"/>
    <lineage>
        <taxon>Bacteria</taxon>
        <taxon>Bacillati</taxon>
        <taxon>Actinomycetota</taxon>
        <taxon>Actinomycetes</taxon>
        <taxon>Micrococcales</taxon>
        <taxon>Bogoriellaceae</taxon>
        <taxon>Georgenia</taxon>
    </lineage>
</organism>
<evidence type="ECO:0000313" key="4">
    <source>
        <dbReference type="Proteomes" id="UP000661894"/>
    </source>
</evidence>